<evidence type="ECO:0000256" key="2">
    <source>
        <dbReference type="SAM" id="MobiDB-lite"/>
    </source>
</evidence>
<dbReference type="PANTHER" id="PTHR34297:SF3">
    <property type="entry name" value="ALKALINE SHOCK PROTEIN 23"/>
    <property type="match status" value="1"/>
</dbReference>
<gene>
    <name evidence="3" type="ORF">ACFFVI_11495</name>
</gene>
<dbReference type="PANTHER" id="PTHR34297">
    <property type="entry name" value="HYPOTHETICAL CYTOSOLIC PROTEIN-RELATED"/>
    <property type="match status" value="1"/>
</dbReference>
<dbReference type="EMBL" id="JBHMDM010000005">
    <property type="protein sequence ID" value="MFB9377592.1"/>
    <property type="molecule type" value="Genomic_DNA"/>
</dbReference>
<comment type="caution">
    <text evidence="3">The sequence shown here is derived from an EMBL/GenBank/DDBJ whole genome shotgun (WGS) entry which is preliminary data.</text>
</comment>
<feature type="region of interest" description="Disordered" evidence="2">
    <location>
        <begin position="1"/>
        <end position="25"/>
    </location>
</feature>
<proteinExistence type="inferred from homology"/>
<sequence>MSDTQTSRPAGALSKTGGDLASSKGTTSIHDQVVSKIAGLATKEIAGVHAVGGGAARAIGTLRERIPGARTNHSQGVSVEVGETETAIDIDIIAEYGVAISDLSAAVRRNVIAAVERMTGLSVKEVNIDVNDIHIAGEDDDDTDDQPRARVQ</sequence>
<dbReference type="Proteomes" id="UP001589748">
    <property type="component" value="Unassembled WGS sequence"/>
</dbReference>
<protein>
    <submittedName>
        <fullName evidence="3">Asp23/Gls24 family envelope stress response protein</fullName>
    </submittedName>
</protein>
<evidence type="ECO:0000313" key="4">
    <source>
        <dbReference type="Proteomes" id="UP001589748"/>
    </source>
</evidence>
<name>A0ABV5LU34_9ACTN</name>
<evidence type="ECO:0000256" key="1">
    <source>
        <dbReference type="ARBA" id="ARBA00005721"/>
    </source>
</evidence>
<accession>A0ABV5LU34</accession>
<dbReference type="InterPro" id="IPR005531">
    <property type="entry name" value="Asp23"/>
</dbReference>
<reference evidence="3 4" key="1">
    <citation type="submission" date="2024-09" db="EMBL/GenBank/DDBJ databases">
        <authorList>
            <person name="Sun Q."/>
            <person name="Mori K."/>
        </authorList>
    </citation>
    <scope>NUCLEOTIDE SEQUENCE [LARGE SCALE GENOMIC DNA]</scope>
    <source>
        <strain evidence="3 4">TISTR 1856</strain>
    </source>
</reference>
<organism evidence="3 4">
    <name type="scientific">Kineococcus gynurae</name>
    <dbReference type="NCBI Taxonomy" id="452979"/>
    <lineage>
        <taxon>Bacteria</taxon>
        <taxon>Bacillati</taxon>
        <taxon>Actinomycetota</taxon>
        <taxon>Actinomycetes</taxon>
        <taxon>Kineosporiales</taxon>
        <taxon>Kineosporiaceae</taxon>
        <taxon>Kineococcus</taxon>
    </lineage>
</organism>
<comment type="similarity">
    <text evidence="1">Belongs to the asp23 family.</text>
</comment>
<keyword evidence="4" id="KW-1185">Reference proteome</keyword>
<dbReference type="Pfam" id="PF03780">
    <property type="entry name" value="Asp23"/>
    <property type="match status" value="1"/>
</dbReference>
<dbReference type="RefSeq" id="WP_380138860.1">
    <property type="nucleotide sequence ID" value="NZ_JBHLUI010000010.1"/>
</dbReference>
<evidence type="ECO:0000313" key="3">
    <source>
        <dbReference type="EMBL" id="MFB9377592.1"/>
    </source>
</evidence>